<dbReference type="EMBL" id="AZBU02000005">
    <property type="protein sequence ID" value="TKR77367.1"/>
    <property type="molecule type" value="Genomic_DNA"/>
</dbReference>
<evidence type="ECO:0000313" key="3">
    <source>
        <dbReference type="Proteomes" id="UP000298663"/>
    </source>
</evidence>
<comment type="caution">
    <text evidence="2">The sequence shown here is derived from an EMBL/GenBank/DDBJ whole genome shotgun (WGS) entry which is preliminary data.</text>
</comment>
<feature type="region of interest" description="Disordered" evidence="1">
    <location>
        <begin position="89"/>
        <end position="122"/>
    </location>
</feature>
<reference evidence="2 3" key="2">
    <citation type="journal article" date="2019" name="G3 (Bethesda)">
        <title>Hybrid Assembly of the Genome of the Entomopathogenic Nematode Steinernema carpocapsae Identifies the X-Chromosome.</title>
        <authorList>
            <person name="Serra L."/>
            <person name="Macchietto M."/>
            <person name="Macias-Munoz A."/>
            <person name="McGill C.J."/>
            <person name="Rodriguez I.M."/>
            <person name="Rodriguez B."/>
            <person name="Murad R."/>
            <person name="Mortazavi A."/>
        </authorList>
    </citation>
    <scope>NUCLEOTIDE SEQUENCE [LARGE SCALE GENOMIC DNA]</scope>
    <source>
        <strain evidence="2 3">ALL</strain>
    </source>
</reference>
<proteinExistence type="predicted"/>
<name>A0A4U5N4E2_STECR</name>
<dbReference type="AlphaFoldDB" id="A0A4U5N4E2"/>
<feature type="compositionally biased region" description="Basic and acidic residues" evidence="1">
    <location>
        <begin position="101"/>
        <end position="117"/>
    </location>
</feature>
<dbReference type="Proteomes" id="UP000298663">
    <property type="component" value="Unassembled WGS sequence"/>
</dbReference>
<evidence type="ECO:0000313" key="2">
    <source>
        <dbReference type="EMBL" id="TKR77367.1"/>
    </source>
</evidence>
<accession>A0A4U5N4E2</accession>
<sequence>MLRSRVTRRPESREEPPAAVRLSVQLISAYHPCLRSSCCLTILLIRCFFVVSLRPCKNRNKNDEPLEQKEIVGIVAVCRHTVGCDLWSGAPLDSDNSPLNRSREEEENEGKKEESARGARAAGGGEVIKLWFARVERVFE</sequence>
<keyword evidence="3" id="KW-1185">Reference proteome</keyword>
<evidence type="ECO:0000256" key="1">
    <source>
        <dbReference type="SAM" id="MobiDB-lite"/>
    </source>
</evidence>
<organism evidence="2 3">
    <name type="scientific">Steinernema carpocapsae</name>
    <name type="common">Entomopathogenic nematode</name>
    <dbReference type="NCBI Taxonomy" id="34508"/>
    <lineage>
        <taxon>Eukaryota</taxon>
        <taxon>Metazoa</taxon>
        <taxon>Ecdysozoa</taxon>
        <taxon>Nematoda</taxon>
        <taxon>Chromadorea</taxon>
        <taxon>Rhabditida</taxon>
        <taxon>Tylenchina</taxon>
        <taxon>Panagrolaimomorpha</taxon>
        <taxon>Strongyloidoidea</taxon>
        <taxon>Steinernematidae</taxon>
        <taxon>Steinernema</taxon>
    </lineage>
</organism>
<reference evidence="2 3" key="1">
    <citation type="journal article" date="2015" name="Genome Biol.">
        <title>Comparative genomics of Steinernema reveals deeply conserved gene regulatory networks.</title>
        <authorList>
            <person name="Dillman A.R."/>
            <person name="Macchietto M."/>
            <person name="Porter C.F."/>
            <person name="Rogers A."/>
            <person name="Williams B."/>
            <person name="Antoshechkin I."/>
            <person name="Lee M.M."/>
            <person name="Goodwin Z."/>
            <person name="Lu X."/>
            <person name="Lewis E.E."/>
            <person name="Goodrich-Blair H."/>
            <person name="Stock S.P."/>
            <person name="Adams B.J."/>
            <person name="Sternberg P.W."/>
            <person name="Mortazavi A."/>
        </authorList>
    </citation>
    <scope>NUCLEOTIDE SEQUENCE [LARGE SCALE GENOMIC DNA]</scope>
    <source>
        <strain evidence="2 3">ALL</strain>
    </source>
</reference>
<protein>
    <submittedName>
        <fullName evidence="2">Uncharacterized protein</fullName>
    </submittedName>
</protein>
<gene>
    <name evidence="2" type="ORF">L596_018357</name>
</gene>